<dbReference type="GO" id="GO:1990904">
    <property type="term" value="C:ribonucleoprotein complex"/>
    <property type="evidence" value="ECO:0007669"/>
    <property type="project" value="UniProtKB-KW"/>
</dbReference>
<keyword evidence="9" id="KW-0472">Membrane</keyword>
<dbReference type="PANTHER" id="PTHR22891">
    <property type="entry name" value="EUKARYOTIC TRANSLATION INITIATION FACTOR 2C"/>
    <property type="match status" value="1"/>
</dbReference>
<dbReference type="FunFam" id="3.30.420.10:FF:000013">
    <property type="entry name" value="protein argonaute 10-like"/>
    <property type="match status" value="1"/>
</dbReference>
<evidence type="ECO:0000256" key="1">
    <source>
        <dbReference type="ARBA" id="ARBA00008201"/>
    </source>
</evidence>
<accession>A5BW27</accession>
<evidence type="ECO:0000256" key="4">
    <source>
        <dbReference type="ARBA" id="ARBA00022884"/>
    </source>
</evidence>
<name>A5BW27_VITVI</name>
<dbReference type="InterPro" id="IPR012337">
    <property type="entry name" value="RNaseH-like_sf"/>
</dbReference>
<organism evidence="12">
    <name type="scientific">Vitis vinifera</name>
    <name type="common">Grape</name>
    <dbReference type="NCBI Taxonomy" id="29760"/>
    <lineage>
        <taxon>Eukaryota</taxon>
        <taxon>Viridiplantae</taxon>
        <taxon>Streptophyta</taxon>
        <taxon>Embryophyta</taxon>
        <taxon>Tracheophyta</taxon>
        <taxon>Spermatophyta</taxon>
        <taxon>Magnoliopsida</taxon>
        <taxon>eudicotyledons</taxon>
        <taxon>Gunneridae</taxon>
        <taxon>Pentapetalae</taxon>
        <taxon>rosids</taxon>
        <taxon>Vitales</taxon>
        <taxon>Vitaceae</taxon>
        <taxon>Viteae</taxon>
        <taxon>Vitis</taxon>
    </lineage>
</organism>
<dbReference type="FunFam" id="3.40.50.2300:FF:000110">
    <property type="entry name" value="Argonaute 10"/>
    <property type="match status" value="1"/>
</dbReference>
<keyword evidence="9" id="KW-1133">Transmembrane helix</keyword>
<dbReference type="InterPro" id="IPR032474">
    <property type="entry name" value="Argonaute_N"/>
</dbReference>
<dbReference type="Pfam" id="PF16488">
    <property type="entry name" value="ArgoL2"/>
    <property type="match status" value="1"/>
</dbReference>
<evidence type="ECO:0000313" key="12">
    <source>
        <dbReference type="EMBL" id="CAN72762.1"/>
    </source>
</evidence>
<feature type="transmembrane region" description="Helical" evidence="9">
    <location>
        <begin position="14"/>
        <end position="37"/>
    </location>
</feature>
<dbReference type="InterPro" id="IPR036397">
    <property type="entry name" value="RNaseH_sf"/>
</dbReference>
<dbReference type="FunFam" id="2.170.260.10:FF:000008">
    <property type="entry name" value="Protein argonaute 7"/>
    <property type="match status" value="1"/>
</dbReference>
<keyword evidence="3" id="KW-0810">Translation regulation</keyword>
<evidence type="ECO:0000256" key="5">
    <source>
        <dbReference type="ARBA" id="ARBA00023158"/>
    </source>
</evidence>
<evidence type="ECO:0000256" key="7">
    <source>
        <dbReference type="ARBA" id="ARBA00070857"/>
    </source>
</evidence>
<dbReference type="PROSITE" id="PS50822">
    <property type="entry name" value="PIWI"/>
    <property type="match status" value="1"/>
</dbReference>
<protein>
    <recommendedName>
        <fullName evidence="7">Protein argonaute 7</fullName>
    </recommendedName>
</protein>
<keyword evidence="5" id="KW-0943">RNA-mediated gene silencing</keyword>
<dbReference type="PROSITE" id="PS50821">
    <property type="entry name" value="PAZ"/>
    <property type="match status" value="1"/>
</dbReference>
<feature type="domain" description="Piwi" evidence="11">
    <location>
        <begin position="927"/>
        <end position="1238"/>
    </location>
</feature>
<proteinExistence type="inferred from homology"/>
<evidence type="ECO:0000256" key="6">
    <source>
        <dbReference type="ARBA" id="ARBA00023274"/>
    </source>
</evidence>
<dbReference type="OrthoDB" id="10252740at2759"/>
<dbReference type="GO" id="GO:0035194">
    <property type="term" value="P:regulatory ncRNA-mediated post-transcriptional gene silencing"/>
    <property type="evidence" value="ECO:0007669"/>
    <property type="project" value="UniProtKB-ARBA"/>
</dbReference>
<keyword evidence="2" id="KW-0678">Repressor</keyword>
<keyword evidence="9" id="KW-0812">Transmembrane</keyword>
<dbReference type="CDD" id="cd02846">
    <property type="entry name" value="PAZ_argonaute_like"/>
    <property type="match status" value="1"/>
</dbReference>
<feature type="compositionally biased region" description="Polar residues" evidence="8">
    <location>
        <begin position="361"/>
        <end position="374"/>
    </location>
</feature>
<dbReference type="Pfam" id="PF08699">
    <property type="entry name" value="ArgoL1"/>
    <property type="match status" value="1"/>
</dbReference>
<gene>
    <name evidence="12" type="ORF">VITISV_012826</name>
</gene>
<dbReference type="Pfam" id="PF02171">
    <property type="entry name" value="Piwi"/>
    <property type="match status" value="1"/>
</dbReference>
<dbReference type="InterPro" id="IPR014811">
    <property type="entry name" value="ArgoL1"/>
</dbReference>
<dbReference type="SMART" id="SM00949">
    <property type="entry name" value="PAZ"/>
    <property type="match status" value="1"/>
</dbReference>
<evidence type="ECO:0000256" key="2">
    <source>
        <dbReference type="ARBA" id="ARBA00022491"/>
    </source>
</evidence>
<dbReference type="InterPro" id="IPR036085">
    <property type="entry name" value="PAZ_dom_sf"/>
</dbReference>
<dbReference type="Pfam" id="PF02714">
    <property type="entry name" value="RSN1_7TM"/>
    <property type="match status" value="1"/>
</dbReference>
<dbReference type="InterPro" id="IPR003864">
    <property type="entry name" value="CSC1/OSCA1-like_7TM"/>
</dbReference>
<dbReference type="Pfam" id="PF02170">
    <property type="entry name" value="PAZ"/>
    <property type="match status" value="1"/>
</dbReference>
<dbReference type="Pfam" id="PF16486">
    <property type="entry name" value="ArgoN"/>
    <property type="match status" value="1"/>
</dbReference>
<dbReference type="SMART" id="SM00950">
    <property type="entry name" value="Piwi"/>
    <property type="match status" value="1"/>
</dbReference>
<dbReference type="AlphaFoldDB" id="A5BW27"/>
<dbReference type="SMART" id="SM01163">
    <property type="entry name" value="DUF1785"/>
    <property type="match status" value="1"/>
</dbReference>
<reference evidence="12" key="1">
    <citation type="journal article" date="2007" name="PLoS ONE">
        <title>The first genome sequence of an elite grapevine cultivar (Pinot noir Vitis vinifera L.): coping with a highly heterozygous genome.</title>
        <authorList>
            <person name="Velasco R."/>
            <person name="Zharkikh A."/>
            <person name="Troggio M."/>
            <person name="Cartwright D.A."/>
            <person name="Cestaro A."/>
            <person name="Pruss D."/>
            <person name="Pindo M."/>
            <person name="FitzGerald L.M."/>
            <person name="Vezzulli S."/>
            <person name="Reid J."/>
            <person name="Malacarne G."/>
            <person name="Iliev D."/>
            <person name="Coppola G."/>
            <person name="Wardell B."/>
            <person name="Micheletti D."/>
            <person name="Macalma T."/>
            <person name="Facci M."/>
            <person name="Mitchell J.T."/>
            <person name="Perazzolli M."/>
            <person name="Eldredge G."/>
            <person name="Gatto P."/>
            <person name="Oyzerski R."/>
            <person name="Moretto M."/>
            <person name="Gutin N."/>
            <person name="Stefanini M."/>
            <person name="Chen Y."/>
            <person name="Segala C."/>
            <person name="Davenport C."/>
            <person name="Dematte L."/>
            <person name="Mraz A."/>
            <person name="Battilana J."/>
            <person name="Stormo K."/>
            <person name="Costa F."/>
            <person name="Tao Q."/>
            <person name="Si-Ammour A."/>
            <person name="Harkins T."/>
            <person name="Lackey A."/>
            <person name="Perbost C."/>
            <person name="Taillon B."/>
            <person name="Stella A."/>
            <person name="Solovyev V."/>
            <person name="Fawcett J.A."/>
            <person name="Sterck L."/>
            <person name="Vandepoele K."/>
            <person name="Grando S.M."/>
            <person name="Toppo S."/>
            <person name="Moser C."/>
            <person name="Lanchbury J."/>
            <person name="Bogden R."/>
            <person name="Skolnick M."/>
            <person name="Sgaramella V."/>
            <person name="Bhatnagar S.K."/>
            <person name="Fontana P."/>
            <person name="Gutin A."/>
            <person name="Van de Peer Y."/>
            <person name="Salamini F."/>
            <person name="Viola R."/>
        </authorList>
    </citation>
    <scope>NUCLEOTIDE SEQUENCE</scope>
</reference>
<evidence type="ECO:0000256" key="9">
    <source>
        <dbReference type="SAM" id="Phobius"/>
    </source>
</evidence>
<feature type="transmembrane region" description="Helical" evidence="9">
    <location>
        <begin position="49"/>
        <end position="70"/>
    </location>
</feature>
<dbReference type="InterPro" id="IPR032472">
    <property type="entry name" value="ArgoL2"/>
</dbReference>
<dbReference type="InterPro" id="IPR045246">
    <property type="entry name" value="Piwi_ago-like"/>
</dbReference>
<dbReference type="SUPFAM" id="SSF53098">
    <property type="entry name" value="Ribonuclease H-like"/>
    <property type="match status" value="1"/>
</dbReference>
<evidence type="ECO:0000259" key="10">
    <source>
        <dbReference type="PROSITE" id="PS50821"/>
    </source>
</evidence>
<dbReference type="Gene3D" id="3.30.420.10">
    <property type="entry name" value="Ribonuclease H-like superfamily/Ribonuclease H"/>
    <property type="match status" value="1"/>
</dbReference>
<feature type="transmembrane region" description="Helical" evidence="9">
    <location>
        <begin position="113"/>
        <end position="145"/>
    </location>
</feature>
<dbReference type="GO" id="GO:0016020">
    <property type="term" value="C:membrane"/>
    <property type="evidence" value="ECO:0007669"/>
    <property type="project" value="InterPro"/>
</dbReference>
<evidence type="ECO:0000256" key="8">
    <source>
        <dbReference type="SAM" id="MobiDB-lite"/>
    </source>
</evidence>
<feature type="transmembrane region" description="Helical" evidence="9">
    <location>
        <begin position="165"/>
        <end position="186"/>
    </location>
</feature>
<dbReference type="CDD" id="cd04657">
    <property type="entry name" value="Piwi_ago-like"/>
    <property type="match status" value="1"/>
</dbReference>
<dbReference type="Gene3D" id="3.40.50.2300">
    <property type="match status" value="1"/>
</dbReference>
<dbReference type="GO" id="GO:0003723">
    <property type="term" value="F:RNA binding"/>
    <property type="evidence" value="ECO:0007669"/>
    <property type="project" value="UniProtKB-KW"/>
</dbReference>
<dbReference type="InterPro" id="IPR003165">
    <property type="entry name" value="Piwi"/>
</dbReference>
<dbReference type="EMBL" id="AM473260">
    <property type="protein sequence ID" value="CAN72762.1"/>
    <property type="molecule type" value="Genomic_DNA"/>
</dbReference>
<dbReference type="SUPFAM" id="SSF101690">
    <property type="entry name" value="PAZ domain"/>
    <property type="match status" value="1"/>
</dbReference>
<dbReference type="InterPro" id="IPR003100">
    <property type="entry name" value="PAZ_dom"/>
</dbReference>
<dbReference type="ExpressionAtlas" id="A5BW27">
    <property type="expression patterns" value="baseline and differential"/>
</dbReference>
<dbReference type="Gene3D" id="2.170.260.10">
    <property type="entry name" value="paz domain"/>
    <property type="match status" value="1"/>
</dbReference>
<feature type="region of interest" description="Disordered" evidence="8">
    <location>
        <begin position="345"/>
        <end position="374"/>
    </location>
</feature>
<evidence type="ECO:0000259" key="11">
    <source>
        <dbReference type="PROSITE" id="PS50822"/>
    </source>
</evidence>
<comment type="similarity">
    <text evidence="1">Belongs to the argonaute family. Ago subfamily.</text>
</comment>
<keyword evidence="4" id="KW-0694">RNA-binding</keyword>
<evidence type="ECO:0000256" key="3">
    <source>
        <dbReference type="ARBA" id="ARBA00022845"/>
    </source>
</evidence>
<dbReference type="GO" id="GO:0006417">
    <property type="term" value="P:regulation of translation"/>
    <property type="evidence" value="ECO:0007669"/>
    <property type="project" value="UniProtKB-KW"/>
</dbReference>
<dbReference type="GO" id="GO:0051607">
    <property type="term" value="P:defense response to virus"/>
    <property type="evidence" value="ECO:0007669"/>
    <property type="project" value="UniProtKB-ARBA"/>
</dbReference>
<sequence length="1277" mass="144945">MALSDIEKSACNKVLWFTIWNVFFANVLSGSALYLINIILDPKNIPAKLAVAVPAQASFFIAYVVTSGWTGVSSELFRVIPFIFSLIRKPFVKSEDDDIEVPSIPYHKEIPKILFFGLLGITYFFLAPLILAFLLVYLCLGYIIFRNQFLNVYAPKYETAGKFWPIVHNSMIFSLVLMHAIAIGIFTVKKLSIASTLIFPLPVLTLLFNEYCRKRFLPIFIAYSAEETKGQKNWGKQYLMVYIVSSCYLEIWTSEKEIEWILLSHQFNTLQIGTALPVPLSLLKFEAGYWSAFHDAEGSILDVTGNENPTWQPRFSNQNQYQSYPALLPLPPPIPLQLTATPPLPQNQSCRSKTHLHKPSWKQNNPPRATSSDTQVSVLTVLPASEDTQRRASSPLRGENGRKVMGATQALVAARRPDSGGVEGPVISLLANHFLVQFDSLQRIFHYDVEISPNPSKEVARMIKRKLVEENSVELSGALPAFDGRKNLYSPVEFQNDRLELFISLPIPTSKSLSPSGDLQEKHRQLKLFRINIKLVSKFDGKELNSYLSKEGDDWIPLPQDYLHALDIVLRESPTEKCLPVGRSLYSSSMGGTKDIGGGAVGLRGFFQSLRPTQQGLALNVDFSVTAFHESIGIIPYLQKRVEFLRDLSQRKTRGLTGEERKEVEKALKNIRVFVRHRATVQRYRVHSLTEETTENLWFEDRDGKILRLVNYFKDHYGYDIQFRNLPCLQISRSKPCYLPMELCMICEGQKFLGKLSDDQTARILKMGCQRPRERKAIIDGVMRGAVGPTSGSQEREFKLHVSREMTRLNGRVLQPPKLKLGEGGHVRDLIPSRHDRQWNLLDSHVFEGTCIERWALISFGGTPDQKSNIPRFIIQLSQRCEQLGILLNKNTIMSPQFEPIQLLNNVSLLESKLKKIHTAALNNLQLLICIMERKHKGYADLKRIAETSIGVVSQCCLYQNLGKSSSQFLANLALKINAKMGGCTVALYNSLPSQIPRLLRPDEPVIFMGADVTHPHPLDDFSPSIAAVVGSMNWPAANKYVSRMRSQTHRQEIIQDLGAMVGEILDDFYQQVSKLPKRIIFFRDGVSETQFYKVLQEELQAIRVACCRFPNYRPPITFAVVQKRHHTRLFRNESNHPSSTGNQLLEENIPPGTVVDAVITHPREFDFYLCSHWGVKGTSRPTHYHILWDENHFTSDEVQKLVYSLCYTFVRCTKPVSLVPPAYYAHLAAYRGRLYLERSEFTTFTSSTCALSRAAPPKTTPLPKLSENVKKLMFYC</sequence>
<keyword evidence="6" id="KW-0687">Ribonucleoprotein</keyword>
<feature type="domain" description="PAZ" evidence="10">
    <location>
        <begin position="640"/>
        <end position="748"/>
    </location>
</feature>